<keyword evidence="1" id="KW-0624">Polysaccharide degradation</keyword>
<accession>A0A3B0CLQ2</accession>
<organism evidence="4 5">
    <name type="scientific">Paenibacillus ginsengarvi</name>
    <dbReference type="NCBI Taxonomy" id="400777"/>
    <lineage>
        <taxon>Bacteria</taxon>
        <taxon>Bacillati</taxon>
        <taxon>Bacillota</taxon>
        <taxon>Bacilli</taxon>
        <taxon>Bacillales</taxon>
        <taxon>Paenibacillaceae</taxon>
        <taxon>Paenibacillus</taxon>
    </lineage>
</organism>
<evidence type="ECO:0000259" key="3">
    <source>
        <dbReference type="Pfam" id="PF24793"/>
    </source>
</evidence>
<dbReference type="PANTHER" id="PTHR43772:SF2">
    <property type="entry name" value="PUTATIVE (AFU_ORTHOLOGUE AFUA_2G04480)-RELATED"/>
    <property type="match status" value="1"/>
</dbReference>
<dbReference type="SUPFAM" id="SSF75005">
    <property type="entry name" value="Arabinanase/levansucrase/invertase"/>
    <property type="match status" value="1"/>
</dbReference>
<dbReference type="InterPro" id="IPR052176">
    <property type="entry name" value="Glycosyl_Hydrlase_43_Enz"/>
</dbReference>
<proteinExistence type="predicted"/>
<dbReference type="PANTHER" id="PTHR43772">
    <property type="entry name" value="ENDO-1,4-BETA-XYLANASE"/>
    <property type="match status" value="1"/>
</dbReference>
<evidence type="ECO:0000313" key="5">
    <source>
        <dbReference type="Proteomes" id="UP000282311"/>
    </source>
</evidence>
<dbReference type="GO" id="GO:0045493">
    <property type="term" value="P:xylan catabolic process"/>
    <property type="evidence" value="ECO:0007669"/>
    <property type="project" value="UniProtKB-KW"/>
</dbReference>
<evidence type="ECO:0000313" key="4">
    <source>
        <dbReference type="EMBL" id="RKN85668.1"/>
    </source>
</evidence>
<dbReference type="EMBL" id="RBAH01000004">
    <property type="protein sequence ID" value="RKN85668.1"/>
    <property type="molecule type" value="Genomic_DNA"/>
</dbReference>
<dbReference type="RefSeq" id="WP_120746690.1">
    <property type="nucleotide sequence ID" value="NZ_RBAH01000004.1"/>
</dbReference>
<evidence type="ECO:0000256" key="1">
    <source>
        <dbReference type="ARBA" id="ARBA00022651"/>
    </source>
</evidence>
<feature type="domain" description="Glucosamine inositolphosphorylceramide transferase 1 N-terminal" evidence="3">
    <location>
        <begin position="310"/>
        <end position="516"/>
    </location>
</feature>
<name>A0A3B0CLQ2_9BACL</name>
<dbReference type="Pfam" id="PF24793">
    <property type="entry name" value="GINT1_N"/>
    <property type="match status" value="1"/>
</dbReference>
<protein>
    <recommendedName>
        <fullName evidence="3">Glucosamine inositolphosphorylceramide transferase 1 N-terminal domain-containing protein</fullName>
    </recommendedName>
</protein>
<dbReference type="InterPro" id="IPR056442">
    <property type="entry name" value="GINT1_N"/>
</dbReference>
<dbReference type="Proteomes" id="UP000282311">
    <property type="component" value="Unassembled WGS sequence"/>
</dbReference>
<dbReference type="AlphaFoldDB" id="A0A3B0CLQ2"/>
<sequence length="551" mass="64505">MKSAANNGRLKIGIMIESLTVHNWVEKIITDIVYSKHMELCIVLVKEKSVKSIASTKRKPTLSCLLYSAYCKLDYKLHRKRVPFDAFAPKSIEPLLKQVNVEIRSVSPNRGGETSIIPDLDQIAIKQYKLDVIVKIGFPAMCRDMIHLAKYGVWSYEHDDIMDYYRSYSFFWEIYEKNVRTETSLQITSNRANDGKVIYRSVSPTVFRSLFLNRNATCWKASEFVHRRLNDLYTRGWDYITSLDTYNESFQPATKKVKMPSNLQMIKFLSSLTLYQIRLRIKLKIMKEQWFIAFKNKHQSKFEMIKPPAGRFYADPFILMKNGRNYVFFEDYINSLGRGVISYIEFEPENNTYSEPKVVLETPYHLSYPFLFEWQDQIYMIPESSGNKTIELYRATQFPVEWTLEKVIMNNIKAVDTTIVEYNHKFWLFANIASKGASTLDELHLFYSDSPLGEWKPHPMNPIVSDAGNARPAGNLLKKDGKLIRPSQNCLINYGYSIIFNEVEILNEHYYKEKPISEIKPNWTEKLVATHTYNLNEDFELLDGKLLKFEW</sequence>
<reference evidence="4 5" key="1">
    <citation type="journal article" date="2007" name="Int. J. Syst. Evol. Microbiol.">
        <title>Paenibacillus ginsengarvi sp. nov., isolated from soil from ginseng cultivation.</title>
        <authorList>
            <person name="Yoon M.H."/>
            <person name="Ten L.N."/>
            <person name="Im W.T."/>
        </authorList>
    </citation>
    <scope>NUCLEOTIDE SEQUENCE [LARGE SCALE GENOMIC DNA]</scope>
    <source>
        <strain evidence="4 5">KCTC 13059</strain>
    </source>
</reference>
<keyword evidence="2" id="KW-0119">Carbohydrate metabolism</keyword>
<keyword evidence="5" id="KW-1185">Reference proteome</keyword>
<evidence type="ECO:0000256" key="2">
    <source>
        <dbReference type="ARBA" id="ARBA00023277"/>
    </source>
</evidence>
<dbReference type="InterPro" id="IPR023296">
    <property type="entry name" value="Glyco_hydro_beta-prop_sf"/>
</dbReference>
<dbReference type="Gene3D" id="2.115.10.20">
    <property type="entry name" value="Glycosyl hydrolase domain, family 43"/>
    <property type="match status" value="1"/>
</dbReference>
<keyword evidence="1" id="KW-0858">Xylan degradation</keyword>
<comment type="caution">
    <text evidence="4">The sequence shown here is derived from an EMBL/GenBank/DDBJ whole genome shotgun (WGS) entry which is preliminary data.</text>
</comment>
<gene>
    <name evidence="4" type="ORF">D7M11_08300</name>
</gene>
<dbReference type="OrthoDB" id="3771157at2"/>